<dbReference type="InterPro" id="IPR050490">
    <property type="entry name" value="Bact_solute-bd_prot1"/>
</dbReference>
<dbReference type="PROSITE" id="PS51257">
    <property type="entry name" value="PROKAR_LIPOPROTEIN"/>
    <property type="match status" value="1"/>
</dbReference>
<reference evidence="2 3" key="1">
    <citation type="submission" date="2018-11" db="EMBL/GenBank/DDBJ databases">
        <title>Genomic Encyclopedia of Type Strains, Phase IV (KMG-IV): sequencing the most valuable type-strain genomes for metagenomic binning, comparative biology and taxonomic classification.</title>
        <authorList>
            <person name="Goeker M."/>
        </authorList>
    </citation>
    <scope>NUCLEOTIDE SEQUENCE [LARGE SCALE GENOMIC DNA]</scope>
    <source>
        <strain evidence="2 3">DSM 26537</strain>
    </source>
</reference>
<dbReference type="InterPro" id="IPR006059">
    <property type="entry name" value="SBP"/>
</dbReference>
<dbReference type="EMBL" id="RJVG01000002">
    <property type="protein sequence ID" value="ROR30390.1"/>
    <property type="molecule type" value="Genomic_DNA"/>
</dbReference>
<dbReference type="PANTHER" id="PTHR43649:SF12">
    <property type="entry name" value="DIACETYLCHITOBIOSE BINDING PROTEIN DASA"/>
    <property type="match status" value="1"/>
</dbReference>
<feature type="chain" id="PRO_5039500639" evidence="1">
    <location>
        <begin position="23"/>
        <end position="561"/>
    </location>
</feature>
<evidence type="ECO:0000313" key="2">
    <source>
        <dbReference type="EMBL" id="ROR30390.1"/>
    </source>
</evidence>
<dbReference type="RefSeq" id="WP_207667743.1">
    <property type="nucleotide sequence ID" value="NZ_RJVG01000002.1"/>
</dbReference>
<sequence>MSGFMKKVFTLSLCLMIFTALISGCSKDKNVISEVGGTDENTPITFTYWSADTTAGQLDDGYKSPVSQKIKELTGVTLEKEFAIGDPREKLSFMAASGEYPDFIYALEYSNIIVDAGGFLKLDDLIEEYGPNIKKLYGDDLTRLKYSEKDPSIYFLGLPTVNQVKYEPETGFQLQYAVLKELGYPKMETLQDYEDAIKTYMEKYPTIDGKPTVGLSLLADDWRIKISVTNPAVFATGGPDDGEWYYDKNASKAQIHLTRSDEKEYFRWLNHMNDVGLLDPESFFQKYDQYQAKIAEGRVLALADAKWEYVDAEQALVAAGKAERGYGMFPLVLNDSYTYADFRPVGYTGGYGVGISTSCKDPVAAIKFLDWMCSDEAQVLARWGIEGIHYDIVDGKRKFNDETFKSWSQDVDFATRTGIGIYSWPWPGYGQGAVDANGDYYSPVYKQSIIDTYTEPEKETLEAYGAETWKDIYPQEEEFEESPYGVLWQINIPSDTDATVIMQKYDEITAKRIPAAVLAEPKDFDKLWDEYQEELRAIGIEQLEEEFNKLIQGKINLWNKK</sequence>
<proteinExistence type="predicted"/>
<protein>
    <submittedName>
        <fullName evidence="2">Carbohydrate ABC transporter substrate-binding protein (CUT1 family)</fullName>
    </submittedName>
</protein>
<dbReference type="CDD" id="cd13582">
    <property type="entry name" value="PBP2_AlgQ_like_3"/>
    <property type="match status" value="1"/>
</dbReference>
<dbReference type="Pfam" id="PF01547">
    <property type="entry name" value="SBP_bac_1"/>
    <property type="match status" value="1"/>
</dbReference>
<dbReference type="AlphaFoldDB" id="A0A3N1XUV5"/>
<evidence type="ECO:0000256" key="1">
    <source>
        <dbReference type="SAM" id="SignalP"/>
    </source>
</evidence>
<keyword evidence="3" id="KW-1185">Reference proteome</keyword>
<dbReference type="Gene3D" id="3.40.190.10">
    <property type="entry name" value="Periplasmic binding protein-like II"/>
    <property type="match status" value="2"/>
</dbReference>
<keyword evidence="1" id="KW-0732">Signal</keyword>
<gene>
    <name evidence="2" type="ORF">EDD66_10241</name>
</gene>
<dbReference type="SUPFAM" id="SSF53850">
    <property type="entry name" value="Periplasmic binding protein-like II"/>
    <property type="match status" value="1"/>
</dbReference>
<name>A0A3N1XUV5_9FIRM</name>
<organism evidence="2 3">
    <name type="scientific">Mobilisporobacter senegalensis</name>
    <dbReference type="NCBI Taxonomy" id="1329262"/>
    <lineage>
        <taxon>Bacteria</taxon>
        <taxon>Bacillati</taxon>
        <taxon>Bacillota</taxon>
        <taxon>Clostridia</taxon>
        <taxon>Lachnospirales</taxon>
        <taxon>Lachnospiraceae</taxon>
        <taxon>Mobilisporobacter</taxon>
    </lineage>
</organism>
<accession>A0A3N1XUV5</accession>
<dbReference type="PANTHER" id="PTHR43649">
    <property type="entry name" value="ARABINOSE-BINDING PROTEIN-RELATED"/>
    <property type="match status" value="1"/>
</dbReference>
<comment type="caution">
    <text evidence="2">The sequence shown here is derived from an EMBL/GenBank/DDBJ whole genome shotgun (WGS) entry which is preliminary data.</text>
</comment>
<feature type="signal peptide" evidence="1">
    <location>
        <begin position="1"/>
        <end position="22"/>
    </location>
</feature>
<evidence type="ECO:0000313" key="3">
    <source>
        <dbReference type="Proteomes" id="UP000273083"/>
    </source>
</evidence>
<dbReference type="Proteomes" id="UP000273083">
    <property type="component" value="Unassembled WGS sequence"/>
</dbReference>